<reference evidence="2 3" key="1">
    <citation type="submission" date="2019-06" db="EMBL/GenBank/DDBJ databases">
        <title>Genome of new Rhodobacteraceae sp. SM1903.</title>
        <authorList>
            <person name="Ren X."/>
        </authorList>
    </citation>
    <scope>NUCLEOTIDE SEQUENCE [LARGE SCALE GENOMIC DNA]</scope>
    <source>
        <strain evidence="2 3">SM1903</strain>
    </source>
</reference>
<name>A0A5C5GCY4_9RHOB</name>
<proteinExistence type="predicted"/>
<evidence type="ECO:0000313" key="3">
    <source>
        <dbReference type="Proteomes" id="UP000314011"/>
    </source>
</evidence>
<feature type="transmembrane region" description="Helical" evidence="1">
    <location>
        <begin position="77"/>
        <end position="99"/>
    </location>
</feature>
<evidence type="ECO:0000313" key="2">
    <source>
        <dbReference type="EMBL" id="TNY31841.1"/>
    </source>
</evidence>
<gene>
    <name evidence="2" type="ORF">FHY64_00615</name>
</gene>
<dbReference type="OrthoDB" id="7872754at2"/>
<dbReference type="RefSeq" id="WP_140192522.1">
    <property type="nucleotide sequence ID" value="NZ_CP065915.1"/>
</dbReference>
<sequence>MEGEVVELYQRPGETLMDRGRINYEPVVAYFLDGRERRASVGSGHTSFNIPVGESARVRALPGGTGNVRMDSAAGMWFVPAVIGLLGLVTLALAALLWAGIDRLLRRRALGHGKSPADEL</sequence>
<comment type="caution">
    <text evidence="2">The sequence shown here is derived from an EMBL/GenBank/DDBJ whole genome shotgun (WGS) entry which is preliminary data.</text>
</comment>
<protein>
    <recommendedName>
        <fullName evidence="4">DUF3592 domain-containing protein</fullName>
    </recommendedName>
</protein>
<evidence type="ECO:0008006" key="4">
    <source>
        <dbReference type="Google" id="ProtNLM"/>
    </source>
</evidence>
<dbReference type="EMBL" id="VFFF01000001">
    <property type="protein sequence ID" value="TNY31841.1"/>
    <property type="molecule type" value="Genomic_DNA"/>
</dbReference>
<accession>A0A5C5GCY4</accession>
<keyword evidence="3" id="KW-1185">Reference proteome</keyword>
<organism evidence="2 3">
    <name type="scientific">Pelagovum pacificum</name>
    <dbReference type="NCBI Taxonomy" id="2588711"/>
    <lineage>
        <taxon>Bacteria</taxon>
        <taxon>Pseudomonadati</taxon>
        <taxon>Pseudomonadota</taxon>
        <taxon>Alphaproteobacteria</taxon>
        <taxon>Rhodobacterales</taxon>
        <taxon>Paracoccaceae</taxon>
        <taxon>Pelagovum</taxon>
    </lineage>
</organism>
<evidence type="ECO:0000256" key="1">
    <source>
        <dbReference type="SAM" id="Phobius"/>
    </source>
</evidence>
<dbReference type="Proteomes" id="UP000314011">
    <property type="component" value="Unassembled WGS sequence"/>
</dbReference>
<keyword evidence="1" id="KW-0472">Membrane</keyword>
<keyword evidence="1" id="KW-1133">Transmembrane helix</keyword>
<keyword evidence="1" id="KW-0812">Transmembrane</keyword>
<dbReference type="AlphaFoldDB" id="A0A5C5GCY4"/>